<feature type="binding site" evidence="10">
    <location>
        <position position="43"/>
    </location>
    <ligand>
        <name>ATP</name>
        <dbReference type="ChEBI" id="CHEBI:30616"/>
    </ligand>
</feature>
<keyword evidence="3 11" id="KW-0723">Serine/threonine-protein kinase</keyword>
<dbReference type="GO" id="GO:0005524">
    <property type="term" value="F:ATP binding"/>
    <property type="evidence" value="ECO:0007669"/>
    <property type="project" value="UniProtKB-UniRule"/>
</dbReference>
<comment type="similarity">
    <text evidence="1">Belongs to the protein kinase superfamily. NEK Ser/Thr protein kinase family. NIMA subfamily.</text>
</comment>
<comment type="caution">
    <text evidence="13">The sequence shown here is derived from an EMBL/GenBank/DDBJ whole genome shotgun (WGS) entry which is preliminary data.</text>
</comment>
<evidence type="ECO:0000256" key="9">
    <source>
        <dbReference type="ARBA" id="ARBA00048679"/>
    </source>
</evidence>
<dbReference type="PANTHER" id="PTHR44899:SF3">
    <property type="entry name" value="SERINE_THREONINE-PROTEIN KINASE NEK1"/>
    <property type="match status" value="1"/>
</dbReference>
<sequence>MTMSHGEYRKVGCIGEGGFGKVILLENASKEQVALKIVDLAGKDSKVVQLAHQEVKLLSKLKHEYILKFIHVEKDGTTLKILTEFCPNGDLSGYIEAHRGQVMDEQRLVEWTRQIVSALQYLHTLPKPVIHRDLKSANVFLDANWDTRLGDFGVSRVIEFSTDMATTHVGTPIYMAPEMFMGIPYTEKTDIFSLSILMYEMACMQNDAFKEMLPQMMLFRIIHFGFPAMPDGYSSGLIDLMKTMMQVDPDKRPSGTDLLKESIFKTTGKPLPIADSTKNVVLEDTDDQVTTESLTWVENIINNDTITGERRSHDDEGHIDYGPVDDTTVVELLSENPMMGFVTRVLDDMGKSQLVQGRSKLEKNADMLKMYCLQCMDNNEELFQKASAALTASHDEDQIEACSRDTNKNPGT</sequence>
<dbReference type="GO" id="GO:0004674">
    <property type="term" value="F:protein serine/threonine kinase activity"/>
    <property type="evidence" value="ECO:0007669"/>
    <property type="project" value="UniProtKB-KW"/>
</dbReference>
<evidence type="ECO:0000256" key="3">
    <source>
        <dbReference type="ARBA" id="ARBA00022527"/>
    </source>
</evidence>
<comment type="catalytic activity">
    <reaction evidence="9">
        <text>L-seryl-[protein] + ATP = O-phospho-L-seryl-[protein] + ADP + H(+)</text>
        <dbReference type="Rhea" id="RHEA:17989"/>
        <dbReference type="Rhea" id="RHEA-COMP:9863"/>
        <dbReference type="Rhea" id="RHEA-COMP:11604"/>
        <dbReference type="ChEBI" id="CHEBI:15378"/>
        <dbReference type="ChEBI" id="CHEBI:29999"/>
        <dbReference type="ChEBI" id="CHEBI:30616"/>
        <dbReference type="ChEBI" id="CHEBI:83421"/>
        <dbReference type="ChEBI" id="CHEBI:456216"/>
        <dbReference type="EC" id="2.7.11.1"/>
    </reaction>
</comment>
<dbReference type="InterPro" id="IPR000719">
    <property type="entry name" value="Prot_kinase_dom"/>
</dbReference>
<keyword evidence="5 10" id="KW-0547">Nucleotide-binding</keyword>
<evidence type="ECO:0000256" key="1">
    <source>
        <dbReference type="ARBA" id="ARBA00010886"/>
    </source>
</evidence>
<evidence type="ECO:0000256" key="5">
    <source>
        <dbReference type="ARBA" id="ARBA00022741"/>
    </source>
</evidence>
<evidence type="ECO:0000313" key="13">
    <source>
        <dbReference type="EMBL" id="KAH3828194.1"/>
    </source>
</evidence>
<dbReference type="PROSITE" id="PS00107">
    <property type="entry name" value="PROTEIN_KINASE_ATP"/>
    <property type="match status" value="1"/>
</dbReference>
<dbReference type="Pfam" id="PF00069">
    <property type="entry name" value="Pkinase"/>
    <property type="match status" value="1"/>
</dbReference>
<reference evidence="13" key="2">
    <citation type="submission" date="2020-11" db="EMBL/GenBank/DDBJ databases">
        <authorList>
            <person name="McCartney M.A."/>
            <person name="Auch B."/>
            <person name="Kono T."/>
            <person name="Mallez S."/>
            <person name="Becker A."/>
            <person name="Gohl D.M."/>
            <person name="Silverstein K.A.T."/>
            <person name="Koren S."/>
            <person name="Bechman K.B."/>
            <person name="Herman A."/>
            <person name="Abrahante J.E."/>
            <person name="Garbe J."/>
        </authorList>
    </citation>
    <scope>NUCLEOTIDE SEQUENCE</scope>
    <source>
        <strain evidence="13">Duluth1</strain>
        <tissue evidence="13">Whole animal</tissue>
    </source>
</reference>
<keyword evidence="14" id="KW-1185">Reference proteome</keyword>
<proteinExistence type="inferred from homology"/>
<dbReference type="Proteomes" id="UP000828390">
    <property type="component" value="Unassembled WGS sequence"/>
</dbReference>
<gene>
    <name evidence="13" type="ORF">DPMN_130146</name>
</gene>
<dbReference type="PROSITE" id="PS00108">
    <property type="entry name" value="PROTEIN_KINASE_ST"/>
    <property type="match status" value="1"/>
</dbReference>
<comment type="catalytic activity">
    <reaction evidence="8">
        <text>L-threonyl-[protein] + ATP = O-phospho-L-threonyl-[protein] + ADP + H(+)</text>
        <dbReference type="Rhea" id="RHEA:46608"/>
        <dbReference type="Rhea" id="RHEA-COMP:11060"/>
        <dbReference type="Rhea" id="RHEA-COMP:11605"/>
        <dbReference type="ChEBI" id="CHEBI:15378"/>
        <dbReference type="ChEBI" id="CHEBI:30013"/>
        <dbReference type="ChEBI" id="CHEBI:30616"/>
        <dbReference type="ChEBI" id="CHEBI:61977"/>
        <dbReference type="ChEBI" id="CHEBI:456216"/>
        <dbReference type="EC" id="2.7.11.1"/>
    </reaction>
</comment>
<dbReference type="EMBL" id="JAIWYP010000005">
    <property type="protein sequence ID" value="KAH3828194.1"/>
    <property type="molecule type" value="Genomic_DNA"/>
</dbReference>
<feature type="domain" description="Protein kinase" evidence="12">
    <location>
        <begin position="8"/>
        <end position="264"/>
    </location>
</feature>
<dbReference type="PROSITE" id="PS50011">
    <property type="entry name" value="PROTEIN_KINASE_DOM"/>
    <property type="match status" value="1"/>
</dbReference>
<keyword evidence="6" id="KW-0418">Kinase</keyword>
<dbReference type="SMART" id="SM00220">
    <property type="entry name" value="S_TKc"/>
    <property type="match status" value="1"/>
</dbReference>
<evidence type="ECO:0000256" key="2">
    <source>
        <dbReference type="ARBA" id="ARBA00012513"/>
    </source>
</evidence>
<dbReference type="InterPro" id="IPR017441">
    <property type="entry name" value="Protein_kinase_ATP_BS"/>
</dbReference>
<dbReference type="EC" id="2.7.11.1" evidence="2"/>
<keyword evidence="4" id="KW-0808">Transferase</keyword>
<dbReference type="FunFam" id="1.10.510.10:FF:000571">
    <property type="entry name" value="Maternal embryonic leucine zipper kinase"/>
    <property type="match status" value="1"/>
</dbReference>
<dbReference type="AlphaFoldDB" id="A0A9D4H775"/>
<evidence type="ECO:0000256" key="10">
    <source>
        <dbReference type="PROSITE-ProRule" id="PRU10141"/>
    </source>
</evidence>
<name>A0A9D4H775_DREPO</name>
<accession>A0A9D4H775</accession>
<reference evidence="13" key="1">
    <citation type="journal article" date="2019" name="bioRxiv">
        <title>The Genome of the Zebra Mussel, Dreissena polymorpha: A Resource for Invasive Species Research.</title>
        <authorList>
            <person name="McCartney M.A."/>
            <person name="Auch B."/>
            <person name="Kono T."/>
            <person name="Mallez S."/>
            <person name="Zhang Y."/>
            <person name="Obille A."/>
            <person name="Becker A."/>
            <person name="Abrahante J.E."/>
            <person name="Garbe J."/>
            <person name="Badalamenti J.P."/>
            <person name="Herman A."/>
            <person name="Mangelson H."/>
            <person name="Liachko I."/>
            <person name="Sullivan S."/>
            <person name="Sone E.D."/>
            <person name="Koren S."/>
            <person name="Silverstein K.A.T."/>
            <person name="Beckman K.B."/>
            <person name="Gohl D.M."/>
        </authorList>
    </citation>
    <scope>NUCLEOTIDE SEQUENCE</scope>
    <source>
        <strain evidence="13">Duluth1</strain>
        <tissue evidence="13">Whole animal</tissue>
    </source>
</reference>
<evidence type="ECO:0000256" key="4">
    <source>
        <dbReference type="ARBA" id="ARBA00022679"/>
    </source>
</evidence>
<evidence type="ECO:0000256" key="6">
    <source>
        <dbReference type="ARBA" id="ARBA00022777"/>
    </source>
</evidence>
<dbReference type="SUPFAM" id="SSF56112">
    <property type="entry name" value="Protein kinase-like (PK-like)"/>
    <property type="match status" value="1"/>
</dbReference>
<evidence type="ECO:0000256" key="11">
    <source>
        <dbReference type="RuleBase" id="RU000304"/>
    </source>
</evidence>
<evidence type="ECO:0000313" key="14">
    <source>
        <dbReference type="Proteomes" id="UP000828390"/>
    </source>
</evidence>
<protein>
    <recommendedName>
        <fullName evidence="2">non-specific serine/threonine protein kinase</fullName>
        <ecNumber evidence="2">2.7.11.1</ecNumber>
    </recommendedName>
</protein>
<dbReference type="InterPro" id="IPR051131">
    <property type="entry name" value="NEK_Ser/Thr_kinase_NIMA"/>
</dbReference>
<organism evidence="13 14">
    <name type="scientific">Dreissena polymorpha</name>
    <name type="common">Zebra mussel</name>
    <name type="synonym">Mytilus polymorpha</name>
    <dbReference type="NCBI Taxonomy" id="45954"/>
    <lineage>
        <taxon>Eukaryota</taxon>
        <taxon>Metazoa</taxon>
        <taxon>Spiralia</taxon>
        <taxon>Lophotrochozoa</taxon>
        <taxon>Mollusca</taxon>
        <taxon>Bivalvia</taxon>
        <taxon>Autobranchia</taxon>
        <taxon>Heteroconchia</taxon>
        <taxon>Euheterodonta</taxon>
        <taxon>Imparidentia</taxon>
        <taxon>Neoheterodontei</taxon>
        <taxon>Myida</taxon>
        <taxon>Dreissenoidea</taxon>
        <taxon>Dreissenidae</taxon>
        <taxon>Dreissena</taxon>
    </lineage>
</organism>
<keyword evidence="7 10" id="KW-0067">ATP-binding</keyword>
<evidence type="ECO:0000256" key="7">
    <source>
        <dbReference type="ARBA" id="ARBA00022840"/>
    </source>
</evidence>
<dbReference type="InterPro" id="IPR008271">
    <property type="entry name" value="Ser/Thr_kinase_AS"/>
</dbReference>
<dbReference type="Gene3D" id="1.10.510.10">
    <property type="entry name" value="Transferase(Phosphotransferase) domain 1"/>
    <property type="match status" value="1"/>
</dbReference>
<dbReference type="InterPro" id="IPR011009">
    <property type="entry name" value="Kinase-like_dom_sf"/>
</dbReference>
<dbReference type="PANTHER" id="PTHR44899">
    <property type="entry name" value="CAMK FAMILY PROTEIN KINASE"/>
    <property type="match status" value="1"/>
</dbReference>
<evidence type="ECO:0000259" key="12">
    <source>
        <dbReference type="PROSITE" id="PS50011"/>
    </source>
</evidence>
<evidence type="ECO:0000256" key="8">
    <source>
        <dbReference type="ARBA" id="ARBA00047899"/>
    </source>
</evidence>